<comment type="caution">
    <text evidence="1">The sequence shown here is derived from an EMBL/GenBank/DDBJ whole genome shotgun (WGS) entry which is preliminary data.</text>
</comment>
<protein>
    <submittedName>
        <fullName evidence="1">Uncharacterized protein</fullName>
    </submittedName>
</protein>
<name>A0ABX1DSG9_9HYPH</name>
<accession>A0ABX1DSG9</accession>
<organism evidence="1 2">
    <name type="scientific">Brucella haematophila</name>
    <dbReference type="NCBI Taxonomy" id="419474"/>
    <lineage>
        <taxon>Bacteria</taxon>
        <taxon>Pseudomonadati</taxon>
        <taxon>Pseudomonadota</taxon>
        <taxon>Alphaproteobacteria</taxon>
        <taxon>Hyphomicrobiales</taxon>
        <taxon>Brucellaceae</taxon>
        <taxon>Brucella/Ochrobactrum group</taxon>
        <taxon>Brucella</taxon>
    </lineage>
</organism>
<keyword evidence="2" id="KW-1185">Reference proteome</keyword>
<evidence type="ECO:0000313" key="2">
    <source>
        <dbReference type="Proteomes" id="UP000704467"/>
    </source>
</evidence>
<proteinExistence type="predicted"/>
<gene>
    <name evidence="1" type="ORF">HED55_26845</name>
</gene>
<evidence type="ECO:0000313" key="1">
    <source>
        <dbReference type="EMBL" id="NKC05423.1"/>
    </source>
</evidence>
<dbReference type="EMBL" id="JAAVLN010000006">
    <property type="protein sequence ID" value="NKC05423.1"/>
    <property type="molecule type" value="Genomic_DNA"/>
</dbReference>
<sequence>MAKETRRESPVVRSEFSSELGVDAKGVKAFVTGIGKSVYQVHFPFLMESLPTVIPINRQSGHTLSSQRVRLQMKPTLTLM</sequence>
<reference evidence="1 2" key="1">
    <citation type="submission" date="2020-03" db="EMBL/GenBank/DDBJ databases">
        <title>Whole genome sequencing of clinical and environmental type strains of Ochrobactrum.</title>
        <authorList>
            <person name="Dharne M."/>
        </authorList>
    </citation>
    <scope>NUCLEOTIDE SEQUENCE [LARGE SCALE GENOMIC DNA]</scope>
    <source>
        <strain evidence="1 2">CIP 109452</strain>
    </source>
</reference>
<dbReference type="Proteomes" id="UP000704467">
    <property type="component" value="Unassembled WGS sequence"/>
</dbReference>